<evidence type="ECO:0000259" key="11">
    <source>
        <dbReference type="Pfam" id="PF21082"/>
    </source>
</evidence>
<dbReference type="Gene3D" id="2.30.30.60">
    <property type="match status" value="1"/>
</dbReference>
<protein>
    <recommendedName>
        <fullName evidence="7">Small-conductance mechanosensitive channel</fullName>
    </recommendedName>
</protein>
<accession>A0A418YF62</accession>
<dbReference type="RefSeq" id="WP_119910483.1">
    <property type="nucleotide sequence ID" value="NZ_QZCH01000010.1"/>
</dbReference>
<feature type="transmembrane region" description="Helical" evidence="7">
    <location>
        <begin position="352"/>
        <end position="370"/>
    </location>
</feature>
<feature type="transmembrane region" description="Helical" evidence="7">
    <location>
        <begin position="284"/>
        <end position="305"/>
    </location>
</feature>
<dbReference type="InterPro" id="IPR023408">
    <property type="entry name" value="MscS_beta-dom_sf"/>
</dbReference>
<name>A0A418YF62_9GAMM</name>
<feature type="transmembrane region" description="Helical" evidence="7">
    <location>
        <begin position="326"/>
        <end position="346"/>
    </location>
</feature>
<dbReference type="PANTHER" id="PTHR30221:SF1">
    <property type="entry name" value="SMALL-CONDUCTANCE MECHANOSENSITIVE CHANNEL"/>
    <property type="match status" value="1"/>
</dbReference>
<sequence length="545" mass="62112">MKSVIKMPFLLILLLFTSLSFASELSDQLQDIEQDQQDVTAEQVKLEAVKGEERLFMEDVVQRQNEDVRIILNEVVEKFGEQHAAEITPHIFAQITYLRQSIKLSQEELRTLVSENKNAKPSERAELNTLQQKQLDILDEHYVALAETLEWAVRLKIDVKQEVRLLKKEIRNRAEMLSNMIHFLTERQSDLKRRLNTAADDDKAVLTQELQKATDQANALVGNLEKTVQLMDRYKQSTSDYKQLIFSITGDITTDVFDLKVVTGLAGKWLESFQDWALANTPTLLMRLLLFAVIMFITRSIARLVRKAVQRSVTHSTMKFSVLMQEFFIGLSGKVVFVLGLMVGVSQLGVELGPLLAGFGVAGVVVGLALQDTLSNFASGVMILIYRPFDVDDFVDVAGGVRGKVSHMSLVSTTIKTIDHQRLIIPNNKIWGDTINNISAENYRRVDMLFGIGYGDDIRKAEKVLAEILEAHPAVMKEEGHEYMIKVHALGESSVDFAVRPWVRNEDYWDVYWDVTREVKLRFDEENISIPFPQRDVHIYQHENT</sequence>
<keyword evidence="7" id="KW-0407">Ion channel</keyword>
<reference evidence="12 13" key="2">
    <citation type="submission" date="2019-01" db="EMBL/GenBank/DDBJ databases">
        <title>Motilimonas pumilus sp. nov., isolated from the gut of sea cucumber (Apostichopus japonicus).</title>
        <authorList>
            <person name="Wang F.-Q."/>
            <person name="Ren L.-H."/>
            <person name="Lin Y.-W."/>
            <person name="Sun G.-H."/>
            <person name="Du Z.-J."/>
            <person name="Zhao J.-X."/>
            <person name="Liu X.-J."/>
            <person name="Liu L.-J."/>
        </authorList>
    </citation>
    <scope>NUCLEOTIDE SEQUENCE [LARGE SCALE GENOMIC DNA]</scope>
    <source>
        <strain evidence="12 13">PLHSC7-2</strain>
    </source>
</reference>
<feature type="signal peptide" evidence="9">
    <location>
        <begin position="1"/>
        <end position="22"/>
    </location>
</feature>
<dbReference type="OrthoDB" id="9809206at2"/>
<evidence type="ECO:0000256" key="4">
    <source>
        <dbReference type="ARBA" id="ARBA00022692"/>
    </source>
</evidence>
<feature type="coiled-coil region" evidence="8">
    <location>
        <begin position="167"/>
        <end position="223"/>
    </location>
</feature>
<reference evidence="12 13" key="1">
    <citation type="submission" date="2018-09" db="EMBL/GenBank/DDBJ databases">
        <authorList>
            <person name="Wang F."/>
        </authorList>
    </citation>
    <scope>NUCLEOTIDE SEQUENCE [LARGE SCALE GENOMIC DNA]</scope>
    <source>
        <strain evidence="12 13">PLHSC7-2</strain>
    </source>
</reference>
<dbReference type="InterPro" id="IPR011066">
    <property type="entry name" value="MscS_channel_C_sf"/>
</dbReference>
<keyword evidence="7" id="KW-0813">Transport</keyword>
<comment type="caution">
    <text evidence="7">Lacks conserved residue(s) required for the propagation of feature annotation.</text>
</comment>
<evidence type="ECO:0000256" key="8">
    <source>
        <dbReference type="SAM" id="Coils"/>
    </source>
</evidence>
<dbReference type="InterPro" id="IPR006685">
    <property type="entry name" value="MscS_channel_2nd"/>
</dbReference>
<dbReference type="InterPro" id="IPR045275">
    <property type="entry name" value="MscS_archaea/bacteria_type"/>
</dbReference>
<evidence type="ECO:0000256" key="7">
    <source>
        <dbReference type="RuleBase" id="RU369025"/>
    </source>
</evidence>
<evidence type="ECO:0000256" key="1">
    <source>
        <dbReference type="ARBA" id="ARBA00004651"/>
    </source>
</evidence>
<comment type="subcellular location">
    <subcellularLocation>
        <location evidence="7">Cell inner membrane</location>
        <topology evidence="7">Multi-pass membrane protein</topology>
    </subcellularLocation>
    <subcellularLocation>
        <location evidence="1">Cell membrane</location>
        <topology evidence="1">Multi-pass membrane protein</topology>
    </subcellularLocation>
</comment>
<dbReference type="SUPFAM" id="SSF50182">
    <property type="entry name" value="Sm-like ribonucleoproteins"/>
    <property type="match status" value="1"/>
</dbReference>
<evidence type="ECO:0000259" key="10">
    <source>
        <dbReference type="Pfam" id="PF00924"/>
    </source>
</evidence>
<dbReference type="GO" id="GO:0008381">
    <property type="term" value="F:mechanosensitive monoatomic ion channel activity"/>
    <property type="evidence" value="ECO:0007669"/>
    <property type="project" value="InterPro"/>
</dbReference>
<keyword evidence="13" id="KW-1185">Reference proteome</keyword>
<dbReference type="Pfam" id="PF21082">
    <property type="entry name" value="MS_channel_3rd"/>
    <property type="match status" value="1"/>
</dbReference>
<evidence type="ECO:0000256" key="3">
    <source>
        <dbReference type="ARBA" id="ARBA00022475"/>
    </source>
</evidence>
<feature type="chain" id="PRO_5019388902" description="Small-conductance mechanosensitive channel" evidence="9">
    <location>
        <begin position="23"/>
        <end position="545"/>
    </location>
</feature>
<keyword evidence="7" id="KW-0406">Ion transport</keyword>
<feature type="domain" description="Mechanosensitive ion channel MscS C-terminal" evidence="11">
    <location>
        <begin position="448"/>
        <end position="530"/>
    </location>
</feature>
<comment type="similarity">
    <text evidence="2 7">Belongs to the MscS (TC 1.A.23) family.</text>
</comment>
<dbReference type="PANTHER" id="PTHR30221">
    <property type="entry name" value="SMALL-CONDUCTANCE MECHANOSENSITIVE CHANNEL"/>
    <property type="match status" value="1"/>
</dbReference>
<dbReference type="InterPro" id="IPR010920">
    <property type="entry name" value="LSM_dom_sf"/>
</dbReference>
<keyword evidence="3" id="KW-1003">Cell membrane</keyword>
<organism evidence="12 13">
    <name type="scientific">Motilimonas pumila</name>
    <dbReference type="NCBI Taxonomy" id="2303987"/>
    <lineage>
        <taxon>Bacteria</taxon>
        <taxon>Pseudomonadati</taxon>
        <taxon>Pseudomonadota</taxon>
        <taxon>Gammaproteobacteria</taxon>
        <taxon>Alteromonadales</taxon>
        <taxon>Alteromonadales genera incertae sedis</taxon>
        <taxon>Motilimonas</taxon>
    </lineage>
</organism>
<dbReference type="EMBL" id="QZCH01000010">
    <property type="protein sequence ID" value="RJG47900.1"/>
    <property type="molecule type" value="Genomic_DNA"/>
</dbReference>
<dbReference type="SUPFAM" id="SSF82861">
    <property type="entry name" value="Mechanosensitive channel protein MscS (YggB), transmembrane region"/>
    <property type="match status" value="1"/>
</dbReference>
<dbReference type="InterPro" id="IPR011014">
    <property type="entry name" value="MscS_channel_TM-2"/>
</dbReference>
<keyword evidence="9" id="KW-0732">Signal</keyword>
<comment type="caution">
    <text evidence="12">The sequence shown here is derived from an EMBL/GenBank/DDBJ whole genome shotgun (WGS) entry which is preliminary data.</text>
</comment>
<evidence type="ECO:0000313" key="13">
    <source>
        <dbReference type="Proteomes" id="UP000283255"/>
    </source>
</evidence>
<dbReference type="Gene3D" id="3.30.70.100">
    <property type="match status" value="1"/>
</dbReference>
<keyword evidence="5 7" id="KW-1133">Transmembrane helix</keyword>
<comment type="subunit">
    <text evidence="7">Homoheptamer.</text>
</comment>
<dbReference type="Gene3D" id="1.10.287.1260">
    <property type="match status" value="1"/>
</dbReference>
<dbReference type="InterPro" id="IPR049278">
    <property type="entry name" value="MS_channel_C"/>
</dbReference>
<evidence type="ECO:0000256" key="6">
    <source>
        <dbReference type="ARBA" id="ARBA00023136"/>
    </source>
</evidence>
<feature type="domain" description="Mechanosensitive ion channel MscS" evidence="10">
    <location>
        <begin position="372"/>
        <end position="439"/>
    </location>
</feature>
<proteinExistence type="inferred from homology"/>
<keyword evidence="8" id="KW-0175">Coiled coil</keyword>
<dbReference type="AlphaFoldDB" id="A0A418YF62"/>
<evidence type="ECO:0000256" key="2">
    <source>
        <dbReference type="ARBA" id="ARBA00008017"/>
    </source>
</evidence>
<dbReference type="SUPFAM" id="SSF82689">
    <property type="entry name" value="Mechanosensitive channel protein MscS (YggB), C-terminal domain"/>
    <property type="match status" value="1"/>
</dbReference>
<dbReference type="GO" id="GO:0005886">
    <property type="term" value="C:plasma membrane"/>
    <property type="evidence" value="ECO:0007669"/>
    <property type="project" value="UniProtKB-SubCell"/>
</dbReference>
<evidence type="ECO:0000256" key="5">
    <source>
        <dbReference type="ARBA" id="ARBA00022989"/>
    </source>
</evidence>
<dbReference type="Proteomes" id="UP000283255">
    <property type="component" value="Unassembled WGS sequence"/>
</dbReference>
<keyword evidence="4 7" id="KW-0812">Transmembrane</keyword>
<dbReference type="Pfam" id="PF00924">
    <property type="entry name" value="MS_channel_2nd"/>
    <property type="match status" value="1"/>
</dbReference>
<keyword evidence="7" id="KW-0997">Cell inner membrane</keyword>
<gene>
    <name evidence="12" type="ORF">D1Z90_09305</name>
</gene>
<keyword evidence="6 7" id="KW-0472">Membrane</keyword>
<evidence type="ECO:0000256" key="9">
    <source>
        <dbReference type="SAM" id="SignalP"/>
    </source>
</evidence>
<comment type="function">
    <text evidence="7">Mechanosensitive channel that participates in the regulation of osmotic pressure changes within the cell, opening in response to stretch forces in the membrane lipid bilayer, without the need for other proteins. Contributes to normal resistance to hypoosmotic shock. Forms an ion channel of 1.0 nanosiemens conductance with a slight preference for anions.</text>
</comment>
<evidence type="ECO:0000313" key="12">
    <source>
        <dbReference type="EMBL" id="RJG47900.1"/>
    </source>
</evidence>